<dbReference type="EMBL" id="CAJNOK010010788">
    <property type="protein sequence ID" value="CAF1124815.1"/>
    <property type="molecule type" value="Genomic_DNA"/>
</dbReference>
<accession>A0A8S2E3N2</accession>
<sequence>LCKSISFDSKQPARNHSSGSFGAEQGDDDDAQLEQKASSFLTNNVYLTDCPCEKHFNKQLVKQTYQLSIEQLFEFLFTKNRHILEFYREQKVSDLETTAWIMHGVTNKRERYVTFNVSFDSKLEKKTILCKEKQMIKTERKNSYYIIDSKMYCNGFRFGEQYFIIRYCLIQIAHNQSSLRITAEVQYRKNVIQLIQSVIEKNALAGLLRLGFSDLEMRISMFEQEQIKGVQHSQSVSNYNEIQQNELAYTLELKTSSDLNSFIFPQDEGL</sequence>
<evidence type="ECO:0000256" key="2">
    <source>
        <dbReference type="ARBA" id="ARBA00023136"/>
    </source>
</evidence>
<protein>
    <recommendedName>
        <fullName evidence="4">VASt domain-containing protein</fullName>
    </recommendedName>
</protein>
<dbReference type="GO" id="GO:0032366">
    <property type="term" value="P:intracellular sterol transport"/>
    <property type="evidence" value="ECO:0007669"/>
    <property type="project" value="TreeGrafter"/>
</dbReference>
<evidence type="ECO:0000313" key="6">
    <source>
        <dbReference type="EMBL" id="CAF3902008.1"/>
    </source>
</evidence>
<evidence type="ECO:0000259" key="4">
    <source>
        <dbReference type="PROSITE" id="PS51778"/>
    </source>
</evidence>
<dbReference type="PANTHER" id="PTHR23319:SF4">
    <property type="entry name" value="GRAM DOMAIN CONTAINING 1B, ISOFORM E"/>
    <property type="match status" value="1"/>
</dbReference>
<feature type="compositionally biased region" description="Polar residues" evidence="3">
    <location>
        <begin position="1"/>
        <end position="20"/>
    </location>
</feature>
<keyword evidence="2" id="KW-0472">Membrane</keyword>
<feature type="non-terminal residue" evidence="5">
    <location>
        <position position="270"/>
    </location>
</feature>
<comment type="caution">
    <text evidence="5">The sequence shown here is derived from an EMBL/GenBank/DDBJ whole genome shotgun (WGS) entry which is preliminary data.</text>
</comment>
<evidence type="ECO:0000313" key="5">
    <source>
        <dbReference type="EMBL" id="CAF1124815.1"/>
    </source>
</evidence>
<evidence type="ECO:0000256" key="1">
    <source>
        <dbReference type="ARBA" id="ARBA00004370"/>
    </source>
</evidence>
<dbReference type="GO" id="GO:0005886">
    <property type="term" value="C:plasma membrane"/>
    <property type="evidence" value="ECO:0007669"/>
    <property type="project" value="TreeGrafter"/>
</dbReference>
<dbReference type="Proteomes" id="UP000677228">
    <property type="component" value="Unassembled WGS sequence"/>
</dbReference>
<evidence type="ECO:0000313" key="7">
    <source>
        <dbReference type="Proteomes" id="UP000677228"/>
    </source>
</evidence>
<dbReference type="GO" id="GO:0120015">
    <property type="term" value="F:sterol transfer activity"/>
    <property type="evidence" value="ECO:0007669"/>
    <property type="project" value="TreeGrafter"/>
</dbReference>
<name>A0A8S2E3N2_9BILA</name>
<dbReference type="Proteomes" id="UP000682733">
    <property type="component" value="Unassembled WGS sequence"/>
</dbReference>
<dbReference type="GO" id="GO:0005789">
    <property type="term" value="C:endoplasmic reticulum membrane"/>
    <property type="evidence" value="ECO:0007669"/>
    <property type="project" value="TreeGrafter"/>
</dbReference>
<dbReference type="PANTHER" id="PTHR23319">
    <property type="entry name" value="GRAM DOMAIN CONTAINING 1B, ISOFORM E"/>
    <property type="match status" value="1"/>
</dbReference>
<dbReference type="PROSITE" id="PS51778">
    <property type="entry name" value="VAST"/>
    <property type="match status" value="1"/>
</dbReference>
<proteinExistence type="predicted"/>
<gene>
    <name evidence="5" type="ORF">OVA965_LOCUS20355</name>
    <name evidence="6" type="ORF">TMI583_LOCUS20713</name>
</gene>
<dbReference type="GO" id="GO:0140268">
    <property type="term" value="C:endoplasmic reticulum-plasma membrane contact site"/>
    <property type="evidence" value="ECO:0007669"/>
    <property type="project" value="TreeGrafter"/>
</dbReference>
<feature type="region of interest" description="Disordered" evidence="3">
    <location>
        <begin position="1"/>
        <end position="28"/>
    </location>
</feature>
<dbReference type="EMBL" id="CAJOBA010018954">
    <property type="protein sequence ID" value="CAF3902008.1"/>
    <property type="molecule type" value="Genomic_DNA"/>
</dbReference>
<evidence type="ECO:0000256" key="3">
    <source>
        <dbReference type="SAM" id="MobiDB-lite"/>
    </source>
</evidence>
<dbReference type="GO" id="GO:0032934">
    <property type="term" value="F:sterol binding"/>
    <property type="evidence" value="ECO:0007669"/>
    <property type="project" value="TreeGrafter"/>
</dbReference>
<dbReference type="Pfam" id="PF16016">
    <property type="entry name" value="VASt"/>
    <property type="match status" value="1"/>
</dbReference>
<comment type="subcellular location">
    <subcellularLocation>
        <location evidence="1">Membrane</location>
    </subcellularLocation>
</comment>
<reference evidence="5" key="1">
    <citation type="submission" date="2021-02" db="EMBL/GenBank/DDBJ databases">
        <authorList>
            <person name="Nowell W R."/>
        </authorList>
    </citation>
    <scope>NUCLEOTIDE SEQUENCE</scope>
</reference>
<dbReference type="InterPro" id="IPR031968">
    <property type="entry name" value="VASt"/>
</dbReference>
<dbReference type="InterPro" id="IPR051482">
    <property type="entry name" value="Cholesterol_transport"/>
</dbReference>
<dbReference type="AlphaFoldDB" id="A0A8S2E3N2"/>
<feature type="domain" description="VASt" evidence="4">
    <location>
        <begin position="56"/>
        <end position="227"/>
    </location>
</feature>
<organism evidence="5 7">
    <name type="scientific">Didymodactylos carnosus</name>
    <dbReference type="NCBI Taxonomy" id="1234261"/>
    <lineage>
        <taxon>Eukaryota</taxon>
        <taxon>Metazoa</taxon>
        <taxon>Spiralia</taxon>
        <taxon>Gnathifera</taxon>
        <taxon>Rotifera</taxon>
        <taxon>Eurotatoria</taxon>
        <taxon>Bdelloidea</taxon>
        <taxon>Philodinida</taxon>
        <taxon>Philodinidae</taxon>
        <taxon>Didymodactylos</taxon>
    </lineage>
</organism>